<feature type="domain" description="SGNH hydrolase-type esterase" evidence="2">
    <location>
        <begin position="28"/>
        <end position="207"/>
    </location>
</feature>
<keyword evidence="1" id="KW-0732">Signal</keyword>
<keyword evidence="4" id="KW-1185">Reference proteome</keyword>
<dbReference type="CDD" id="cd01833">
    <property type="entry name" value="XynB_like"/>
    <property type="match status" value="1"/>
</dbReference>
<dbReference type="SUPFAM" id="SSF52266">
    <property type="entry name" value="SGNH hydrolase"/>
    <property type="match status" value="1"/>
</dbReference>
<protein>
    <recommendedName>
        <fullName evidence="2">SGNH hydrolase-type esterase domain-containing protein</fullName>
    </recommendedName>
</protein>
<proteinExistence type="predicted"/>
<dbReference type="InterPro" id="IPR036514">
    <property type="entry name" value="SGNH_hydro_sf"/>
</dbReference>
<dbReference type="Proteomes" id="UP001595075">
    <property type="component" value="Unassembled WGS sequence"/>
</dbReference>
<dbReference type="InterPro" id="IPR013830">
    <property type="entry name" value="SGNH_hydro"/>
</dbReference>
<dbReference type="PANTHER" id="PTHR30383">
    <property type="entry name" value="THIOESTERASE 1/PROTEASE 1/LYSOPHOSPHOLIPASE L1"/>
    <property type="match status" value="1"/>
</dbReference>
<organism evidence="3 4">
    <name type="scientific">Oculimacula yallundae</name>
    <dbReference type="NCBI Taxonomy" id="86028"/>
    <lineage>
        <taxon>Eukaryota</taxon>
        <taxon>Fungi</taxon>
        <taxon>Dikarya</taxon>
        <taxon>Ascomycota</taxon>
        <taxon>Pezizomycotina</taxon>
        <taxon>Leotiomycetes</taxon>
        <taxon>Helotiales</taxon>
        <taxon>Ploettnerulaceae</taxon>
        <taxon>Oculimacula</taxon>
    </lineage>
</organism>
<dbReference type="Pfam" id="PF13472">
    <property type="entry name" value="Lipase_GDSL_2"/>
    <property type="match status" value="1"/>
</dbReference>
<accession>A0ABR4BX39</accession>
<feature type="signal peptide" evidence="1">
    <location>
        <begin position="1"/>
        <end position="19"/>
    </location>
</feature>
<dbReference type="InterPro" id="IPR051532">
    <property type="entry name" value="Ester_Hydrolysis_Enzymes"/>
</dbReference>
<name>A0ABR4BX39_9HELO</name>
<dbReference type="PANTHER" id="PTHR30383:SF2">
    <property type="entry name" value="CELLULOSE-BINDING PROTEIN"/>
    <property type="match status" value="1"/>
</dbReference>
<reference evidence="3 4" key="1">
    <citation type="journal article" date="2024" name="Commun. Biol.">
        <title>Comparative genomic analysis of thermophilic fungi reveals convergent evolutionary adaptations and gene losses.</title>
        <authorList>
            <person name="Steindorff A.S."/>
            <person name="Aguilar-Pontes M.V."/>
            <person name="Robinson A.J."/>
            <person name="Andreopoulos B."/>
            <person name="LaButti K."/>
            <person name="Kuo A."/>
            <person name="Mondo S."/>
            <person name="Riley R."/>
            <person name="Otillar R."/>
            <person name="Haridas S."/>
            <person name="Lipzen A."/>
            <person name="Grimwood J."/>
            <person name="Schmutz J."/>
            <person name="Clum A."/>
            <person name="Reid I.D."/>
            <person name="Moisan M.C."/>
            <person name="Butler G."/>
            <person name="Nguyen T.T.M."/>
            <person name="Dewar K."/>
            <person name="Conant G."/>
            <person name="Drula E."/>
            <person name="Henrissat B."/>
            <person name="Hansel C."/>
            <person name="Singer S."/>
            <person name="Hutchinson M.I."/>
            <person name="de Vries R.P."/>
            <person name="Natvig D.O."/>
            <person name="Powell A.J."/>
            <person name="Tsang A."/>
            <person name="Grigoriev I.V."/>
        </authorList>
    </citation>
    <scope>NUCLEOTIDE SEQUENCE [LARGE SCALE GENOMIC DNA]</scope>
    <source>
        <strain evidence="3 4">CBS 494.80</strain>
    </source>
</reference>
<evidence type="ECO:0000313" key="4">
    <source>
        <dbReference type="Proteomes" id="UP001595075"/>
    </source>
</evidence>
<feature type="chain" id="PRO_5046854118" description="SGNH hydrolase-type esterase domain-containing protein" evidence="1">
    <location>
        <begin position="20"/>
        <end position="229"/>
    </location>
</feature>
<dbReference type="Gene3D" id="3.40.50.1110">
    <property type="entry name" value="SGNH hydrolase"/>
    <property type="match status" value="1"/>
</dbReference>
<evidence type="ECO:0000256" key="1">
    <source>
        <dbReference type="SAM" id="SignalP"/>
    </source>
</evidence>
<evidence type="ECO:0000259" key="2">
    <source>
        <dbReference type="Pfam" id="PF13472"/>
    </source>
</evidence>
<dbReference type="EMBL" id="JAZHXI010000017">
    <property type="protein sequence ID" value="KAL2062229.1"/>
    <property type="molecule type" value="Genomic_DNA"/>
</dbReference>
<gene>
    <name evidence="3" type="ORF">VTL71DRAFT_6495</name>
</gene>
<evidence type="ECO:0000313" key="3">
    <source>
        <dbReference type="EMBL" id="KAL2062229.1"/>
    </source>
</evidence>
<comment type="caution">
    <text evidence="3">The sequence shown here is derived from an EMBL/GenBank/DDBJ whole genome shotgun (WGS) entry which is preliminary data.</text>
</comment>
<sequence length="229" mass="24514">MFRISSLLASAYLLGSVLGQTKLRIMPLGDSITEITCWRPIVWDALAAANLTSRIEFVGSMTNNPQNCAGKTTTWDKHHEGHSGYLAVNIANTNLTGWLSAAKPDVVMFMLGTNDVRSHGTGDIIAAYTKMVGLMRASNKGMKIIVDLVIPFPSSDAKIKSLNAAIPAWAAAQNTTVSPIYLVDCNTGFNGQSMLRDGVHPNAAGDKLIADRLSPMLVDVVKKSLDGVV</sequence>